<feature type="compositionally biased region" description="Basic and acidic residues" evidence="1">
    <location>
        <begin position="67"/>
        <end position="76"/>
    </location>
</feature>
<feature type="domain" description="GAF" evidence="2">
    <location>
        <begin position="91"/>
        <end position="238"/>
    </location>
</feature>
<dbReference type="PANTHER" id="PTHR43102">
    <property type="entry name" value="SLR1143 PROTEIN"/>
    <property type="match status" value="1"/>
</dbReference>
<reference evidence="4" key="1">
    <citation type="journal article" date="2019" name="Int. J. Syst. Evol. Microbiol.">
        <title>The Global Catalogue of Microorganisms (GCM) 10K type strain sequencing project: providing services to taxonomists for standard genome sequencing and annotation.</title>
        <authorList>
            <consortium name="The Broad Institute Genomics Platform"/>
            <consortium name="The Broad Institute Genome Sequencing Center for Infectious Disease"/>
            <person name="Wu L."/>
            <person name="Ma J."/>
        </authorList>
    </citation>
    <scope>NUCLEOTIDE SEQUENCE [LARGE SCALE GENOMIC DNA]</scope>
    <source>
        <strain evidence="4">JCM 6242</strain>
    </source>
</reference>
<dbReference type="Gene3D" id="3.30.450.40">
    <property type="match status" value="1"/>
</dbReference>
<feature type="compositionally biased region" description="Low complexity" evidence="1">
    <location>
        <begin position="11"/>
        <end position="43"/>
    </location>
</feature>
<dbReference type="SMART" id="SM00065">
    <property type="entry name" value="GAF"/>
    <property type="match status" value="1"/>
</dbReference>
<gene>
    <name evidence="3" type="ORF">GCM10010517_59030</name>
</gene>
<feature type="region of interest" description="Disordered" evidence="1">
    <location>
        <begin position="1"/>
        <end position="76"/>
    </location>
</feature>
<dbReference type="Pfam" id="PF01590">
    <property type="entry name" value="GAF"/>
    <property type="match status" value="1"/>
</dbReference>
<evidence type="ECO:0000259" key="2">
    <source>
        <dbReference type="SMART" id="SM00065"/>
    </source>
</evidence>
<protein>
    <recommendedName>
        <fullName evidence="2">GAF domain-containing protein</fullName>
    </recommendedName>
</protein>
<evidence type="ECO:0000313" key="3">
    <source>
        <dbReference type="EMBL" id="GAA2894346.1"/>
    </source>
</evidence>
<dbReference type="PANTHER" id="PTHR43102:SF2">
    <property type="entry name" value="GAF DOMAIN-CONTAINING PROTEIN"/>
    <property type="match status" value="1"/>
</dbReference>
<dbReference type="InterPro" id="IPR003018">
    <property type="entry name" value="GAF"/>
</dbReference>
<proteinExistence type="predicted"/>
<name>A0ABP6INF6_9ACTN</name>
<keyword evidence="4" id="KW-1185">Reference proteome</keyword>
<dbReference type="InterPro" id="IPR029016">
    <property type="entry name" value="GAF-like_dom_sf"/>
</dbReference>
<evidence type="ECO:0000256" key="1">
    <source>
        <dbReference type="SAM" id="MobiDB-lite"/>
    </source>
</evidence>
<accession>A0ABP6INF6</accession>
<organism evidence="3 4">
    <name type="scientific">Streptosporangium fragile</name>
    <dbReference type="NCBI Taxonomy" id="46186"/>
    <lineage>
        <taxon>Bacteria</taxon>
        <taxon>Bacillati</taxon>
        <taxon>Actinomycetota</taxon>
        <taxon>Actinomycetes</taxon>
        <taxon>Streptosporangiales</taxon>
        <taxon>Streptosporangiaceae</taxon>
        <taxon>Streptosporangium</taxon>
    </lineage>
</organism>
<dbReference type="EMBL" id="BAAAVI010000053">
    <property type="protein sequence ID" value="GAA2894346.1"/>
    <property type="molecule type" value="Genomic_DNA"/>
</dbReference>
<evidence type="ECO:0000313" key="4">
    <source>
        <dbReference type="Proteomes" id="UP001500831"/>
    </source>
</evidence>
<comment type="caution">
    <text evidence="3">The sequence shown here is derived from an EMBL/GenBank/DDBJ whole genome shotgun (WGS) entry which is preliminary data.</text>
</comment>
<sequence>MSASPLASASADVPRAAVDGAPAPAASVPGATATPETATGKGAVSETPDVVETPDVAGARDGIGRGGADESRGEDDARLAAVRRYEILDTPVDGTFDEIVRLAMVVFDTPIATVGIVDADRVWFAAAEGLDGVTQVGAEPGLCASAVLADGPYVVTDASTDPRTLDHPLVRGELGLRFYAAAPIVTAGGHRLGTVSVIDRRPREVTDTQTAVLTRLAALVAHHLDLRLANLHAVRAERRLREEADERAEASAALAVRLREVAAVERAADRPALCQLGTAGQQCTQPAELKIADGWGDSAWGCTAHAEEALFVAAVFIANKELGGLSVYLNRR</sequence>
<dbReference type="Proteomes" id="UP001500831">
    <property type="component" value="Unassembled WGS sequence"/>
</dbReference>
<dbReference type="SUPFAM" id="SSF55781">
    <property type="entry name" value="GAF domain-like"/>
    <property type="match status" value="1"/>
</dbReference>